<gene>
    <name evidence="3" type="ORF">GCM10009777_01520</name>
</gene>
<evidence type="ECO:0000313" key="4">
    <source>
        <dbReference type="Proteomes" id="UP001500326"/>
    </source>
</evidence>
<name>A0ABP5D3A1_9MICO</name>
<dbReference type="SUPFAM" id="SSF53474">
    <property type="entry name" value="alpha/beta-Hydrolases"/>
    <property type="match status" value="1"/>
</dbReference>
<comment type="caution">
    <text evidence="3">The sequence shown here is derived from an EMBL/GenBank/DDBJ whole genome shotgun (WGS) entry which is preliminary data.</text>
</comment>
<evidence type="ECO:0000313" key="3">
    <source>
        <dbReference type="EMBL" id="GAA1973110.1"/>
    </source>
</evidence>
<organism evidence="3 4">
    <name type="scientific">Microbacterium pumilum</name>
    <dbReference type="NCBI Taxonomy" id="344165"/>
    <lineage>
        <taxon>Bacteria</taxon>
        <taxon>Bacillati</taxon>
        <taxon>Actinomycetota</taxon>
        <taxon>Actinomycetes</taxon>
        <taxon>Micrococcales</taxon>
        <taxon>Microbacteriaceae</taxon>
        <taxon>Microbacterium</taxon>
    </lineage>
</organism>
<dbReference type="InterPro" id="IPR050300">
    <property type="entry name" value="GDXG_lipolytic_enzyme"/>
</dbReference>
<dbReference type="Proteomes" id="UP001500326">
    <property type="component" value="Unassembled WGS sequence"/>
</dbReference>
<accession>A0ABP5D3A1</accession>
<feature type="domain" description="BD-FAE-like" evidence="2">
    <location>
        <begin position="21"/>
        <end position="215"/>
    </location>
</feature>
<dbReference type="InterPro" id="IPR029058">
    <property type="entry name" value="AB_hydrolase_fold"/>
</dbReference>
<keyword evidence="1 3" id="KW-0378">Hydrolase</keyword>
<dbReference type="PANTHER" id="PTHR48081:SF13">
    <property type="entry name" value="ALPHA_BETA HYDROLASE"/>
    <property type="match status" value="1"/>
</dbReference>
<evidence type="ECO:0000259" key="2">
    <source>
        <dbReference type="Pfam" id="PF20434"/>
    </source>
</evidence>
<dbReference type="Gene3D" id="3.40.50.1820">
    <property type="entry name" value="alpha/beta hydrolase"/>
    <property type="match status" value="1"/>
</dbReference>
<protein>
    <submittedName>
        <fullName evidence="3">Alpha/beta hydrolase</fullName>
    </submittedName>
</protein>
<dbReference type="RefSeq" id="WP_344057567.1">
    <property type="nucleotide sequence ID" value="NZ_BAAAOH010000001.1"/>
</dbReference>
<dbReference type="GO" id="GO:0016787">
    <property type="term" value="F:hydrolase activity"/>
    <property type="evidence" value="ECO:0007669"/>
    <property type="project" value="UniProtKB-KW"/>
</dbReference>
<dbReference type="InterPro" id="IPR049492">
    <property type="entry name" value="BD-FAE-like_dom"/>
</dbReference>
<reference evidence="4" key="1">
    <citation type="journal article" date="2019" name="Int. J. Syst. Evol. Microbiol.">
        <title>The Global Catalogue of Microorganisms (GCM) 10K type strain sequencing project: providing services to taxonomists for standard genome sequencing and annotation.</title>
        <authorList>
            <consortium name="The Broad Institute Genomics Platform"/>
            <consortium name="The Broad Institute Genome Sequencing Center for Infectious Disease"/>
            <person name="Wu L."/>
            <person name="Ma J."/>
        </authorList>
    </citation>
    <scope>NUCLEOTIDE SEQUENCE [LARGE SCALE GENOMIC DNA]</scope>
    <source>
        <strain evidence="4">JCM 14902</strain>
    </source>
</reference>
<evidence type="ECO:0000256" key="1">
    <source>
        <dbReference type="ARBA" id="ARBA00022801"/>
    </source>
</evidence>
<dbReference type="EMBL" id="BAAAOH010000001">
    <property type="protein sequence ID" value="GAA1973110.1"/>
    <property type="molecule type" value="Genomic_DNA"/>
</dbReference>
<proteinExistence type="predicted"/>
<sequence>MSSIFEIDFAQPAGFRPLSMDLRTPDAEGAPLIVFLHGGGWLRGSRKVFTPGISDAQSFDRIVAAGFAVASCEYRLSGEARFPAQLDDVSAALTWLQTHGAGYGVDASRVVLWGVSAGATLAALSGLARDDVLGVVDWFGPADLFTMAEHDSGDPPDETREARWIGGPAAELPDLARAASPVYQVHAGAPPFHISHGTADEHVPFAQSEALAAALSGVGAEVEFHPVDGGRHFWQGLLDTEPLFDSAIRFVRRAIS</sequence>
<dbReference type="PANTHER" id="PTHR48081">
    <property type="entry name" value="AB HYDROLASE SUPERFAMILY PROTEIN C4A8.06C"/>
    <property type="match status" value="1"/>
</dbReference>
<keyword evidence="4" id="KW-1185">Reference proteome</keyword>
<dbReference type="Pfam" id="PF20434">
    <property type="entry name" value="BD-FAE"/>
    <property type="match status" value="1"/>
</dbReference>